<dbReference type="PANTHER" id="PTHR46179">
    <property type="entry name" value="ZINC FINGER PROTEIN"/>
    <property type="match status" value="1"/>
</dbReference>
<reference evidence="11" key="1">
    <citation type="submission" date="2025-08" db="UniProtKB">
        <authorList>
            <consortium name="RefSeq"/>
        </authorList>
    </citation>
    <scope>IDENTIFICATION</scope>
</reference>
<dbReference type="PROSITE" id="PS50157">
    <property type="entry name" value="ZINC_FINGER_C2H2_2"/>
    <property type="match status" value="6"/>
</dbReference>
<evidence type="ECO:0000313" key="10">
    <source>
        <dbReference type="Proteomes" id="UP000694920"/>
    </source>
</evidence>
<proteinExistence type="predicted"/>
<feature type="domain" description="C2H2-type" evidence="9">
    <location>
        <begin position="343"/>
        <end position="367"/>
    </location>
</feature>
<dbReference type="Gene3D" id="3.30.160.60">
    <property type="entry name" value="Classic Zinc Finger"/>
    <property type="match status" value="6"/>
</dbReference>
<feature type="region of interest" description="Disordered" evidence="8">
    <location>
        <begin position="368"/>
        <end position="394"/>
    </location>
</feature>
<evidence type="ECO:0000256" key="8">
    <source>
        <dbReference type="SAM" id="MobiDB-lite"/>
    </source>
</evidence>
<keyword evidence="10" id="KW-1185">Reference proteome</keyword>
<name>A0AAJ7RE27_CEPCN</name>
<evidence type="ECO:0000256" key="1">
    <source>
        <dbReference type="ARBA" id="ARBA00004123"/>
    </source>
</evidence>
<dbReference type="FunFam" id="3.30.160.60:FF:000072">
    <property type="entry name" value="zinc finger protein 143 isoform X1"/>
    <property type="match status" value="1"/>
</dbReference>
<keyword evidence="4 7" id="KW-0863">Zinc-finger</keyword>
<dbReference type="InterPro" id="IPR051061">
    <property type="entry name" value="Zinc_finger_trans_reg"/>
</dbReference>
<keyword evidence="5" id="KW-0862">Zinc</keyword>
<gene>
    <name evidence="11" type="primary">LOC107266142</name>
</gene>
<evidence type="ECO:0000256" key="4">
    <source>
        <dbReference type="ARBA" id="ARBA00022771"/>
    </source>
</evidence>
<evidence type="ECO:0000256" key="2">
    <source>
        <dbReference type="ARBA" id="ARBA00022723"/>
    </source>
</evidence>
<dbReference type="InterPro" id="IPR036236">
    <property type="entry name" value="Znf_C2H2_sf"/>
</dbReference>
<evidence type="ECO:0000256" key="3">
    <source>
        <dbReference type="ARBA" id="ARBA00022737"/>
    </source>
</evidence>
<keyword evidence="6" id="KW-0539">Nucleus</keyword>
<evidence type="ECO:0000256" key="7">
    <source>
        <dbReference type="PROSITE-ProRule" id="PRU00042"/>
    </source>
</evidence>
<dbReference type="InterPro" id="IPR013087">
    <property type="entry name" value="Znf_C2H2_type"/>
</dbReference>
<dbReference type="GO" id="GO:0008270">
    <property type="term" value="F:zinc ion binding"/>
    <property type="evidence" value="ECO:0007669"/>
    <property type="project" value="UniProtKB-KW"/>
</dbReference>
<feature type="domain" description="C2H2-type" evidence="9">
    <location>
        <begin position="224"/>
        <end position="253"/>
    </location>
</feature>
<evidence type="ECO:0000259" key="9">
    <source>
        <dbReference type="PROSITE" id="PS50157"/>
    </source>
</evidence>
<dbReference type="GeneID" id="107266142"/>
<organism evidence="10 11">
    <name type="scientific">Cephus cinctus</name>
    <name type="common">Wheat stem sawfly</name>
    <dbReference type="NCBI Taxonomy" id="211228"/>
    <lineage>
        <taxon>Eukaryota</taxon>
        <taxon>Metazoa</taxon>
        <taxon>Ecdysozoa</taxon>
        <taxon>Arthropoda</taxon>
        <taxon>Hexapoda</taxon>
        <taxon>Insecta</taxon>
        <taxon>Pterygota</taxon>
        <taxon>Neoptera</taxon>
        <taxon>Endopterygota</taxon>
        <taxon>Hymenoptera</taxon>
        <taxon>Cephoidea</taxon>
        <taxon>Cephidae</taxon>
        <taxon>Cephus</taxon>
    </lineage>
</organism>
<protein>
    <submittedName>
        <fullName evidence="11">Uncharacterized protein LOC107266142 isoform X1</fullName>
    </submittedName>
</protein>
<dbReference type="FunFam" id="3.30.160.60:FF:000349">
    <property type="entry name" value="metal regulatory transcription factor 1"/>
    <property type="match status" value="1"/>
</dbReference>
<evidence type="ECO:0000256" key="5">
    <source>
        <dbReference type="ARBA" id="ARBA00022833"/>
    </source>
</evidence>
<dbReference type="PANTHER" id="PTHR46179:SF25">
    <property type="entry name" value="METAL RESPONSE ELEMENT-BINDING TRANSCRIPTION FACTOR-1, ISOFORM C"/>
    <property type="match status" value="1"/>
</dbReference>
<feature type="domain" description="C2H2-type" evidence="9">
    <location>
        <begin position="254"/>
        <end position="283"/>
    </location>
</feature>
<comment type="subcellular location">
    <subcellularLocation>
        <location evidence="1">Nucleus</location>
    </subcellularLocation>
</comment>
<dbReference type="FunFam" id="3.30.160.60:FF:000125">
    <property type="entry name" value="Putative zinc finger protein 143"/>
    <property type="match status" value="1"/>
</dbReference>
<keyword evidence="2" id="KW-0479">Metal-binding</keyword>
<feature type="domain" description="C2H2-type" evidence="9">
    <location>
        <begin position="188"/>
        <end position="217"/>
    </location>
</feature>
<dbReference type="PROSITE" id="PS00028">
    <property type="entry name" value="ZINC_FINGER_C2H2_1"/>
    <property type="match status" value="6"/>
</dbReference>
<dbReference type="SMART" id="SM00355">
    <property type="entry name" value="ZnF_C2H2"/>
    <property type="match status" value="6"/>
</dbReference>
<dbReference type="Proteomes" id="UP000694920">
    <property type="component" value="Unplaced"/>
</dbReference>
<evidence type="ECO:0000256" key="6">
    <source>
        <dbReference type="ARBA" id="ARBA00023242"/>
    </source>
</evidence>
<accession>A0AAJ7RE27</accession>
<dbReference type="RefSeq" id="XP_024939204.1">
    <property type="nucleotide sequence ID" value="XM_025083436.1"/>
</dbReference>
<dbReference type="Pfam" id="PF00096">
    <property type="entry name" value="zf-C2H2"/>
    <property type="match status" value="5"/>
</dbReference>
<feature type="domain" description="C2H2-type" evidence="9">
    <location>
        <begin position="313"/>
        <end position="342"/>
    </location>
</feature>
<dbReference type="FunFam" id="3.30.160.60:FF:000397">
    <property type="entry name" value="Metal regulatory transcription factor 1"/>
    <property type="match status" value="1"/>
</dbReference>
<feature type="compositionally biased region" description="Basic and acidic residues" evidence="8">
    <location>
        <begin position="370"/>
        <end position="392"/>
    </location>
</feature>
<dbReference type="SUPFAM" id="SSF57667">
    <property type="entry name" value="beta-beta-alpha zinc fingers"/>
    <property type="match status" value="4"/>
</dbReference>
<dbReference type="GO" id="GO:0005634">
    <property type="term" value="C:nucleus"/>
    <property type="evidence" value="ECO:0007669"/>
    <property type="project" value="UniProtKB-SubCell"/>
</dbReference>
<dbReference type="GO" id="GO:0006357">
    <property type="term" value="P:regulation of transcription by RNA polymerase II"/>
    <property type="evidence" value="ECO:0007669"/>
    <property type="project" value="TreeGrafter"/>
</dbReference>
<sequence>MVKYTSMTSHIAVLTGYIGTRRGLPPNTGVQIPIWIEFSGPMNLGGASMSVLLHDLFVQPQKNMATWESGKFNADGNDVGIDGNFDNILVTHDLQDCLDDSLDLSSFGIVYEQTQTVSNGKFDEEDSLYTERLTDDSTGYIHHTISPNEIYMRIHPGQNDSMPDDPSHATITIESTDPDTNQKHISRYTCEYDGCSRTYSTVGNLRTHMKTHKGLRFGVSEYRFKCAEPSCGKAFLTSYSLKIHIRVHTKVKPFECNHSGCEKAFNTLYRLRAHQRLHSGNTFNCEETGCVKFFTTLSDLKKHVRTHTQERPYKCREKGCGKAFTASHHLKTHKRTHTGERPYMCTYNYCKRSFTTPHSLKSHLKTHRKVANDKELQSQKDESQGVTTDDKNNPIQPEAKVAIKEVNVSDSSVPSYAIIPLNSNDTDNNENITYISAQSTEDLNVPSDSILNILNQSANNFNGEVNYTGSNVQQEMNNSKITGHEFDSSGNNEIALLATNNIIINNFPKQTITTLNNNVNYKFDNLSNSNGSQNNLLNDTTAPSCQSDVSIKDVEGCTLNLQQKIMQNGLQNTIAQISNSKNFTENSKEYKAQAAASDQGGFTNAIDGALSISSDSTTFYNVSSISSHVASMVNHNNDTNLFASDIESLGFVDDTNIQDIQATESTTTVTDSMSSKIINNCQSEAVELAMASEEELPAPWIDVMALATAPALRTQSWSELNAFPTAVHSLVDLVGPEPYPLDLKSQLQNTPTLESANTIDTESGKVNVEIVMNCLDNVESSPKTENPKSRKSRNVLQEITADADICKCIDCKCDDLSNCQSCTSAPPTTIEHAKKKDIQIENANDLVSCLQSGCSCESGSAGCGSCCVVICLKTLQQLQRVFSRNCCKDSTAGGCCRGKSSERHSMLPIALIKSQLANNQ</sequence>
<keyword evidence="3" id="KW-0677">Repeat</keyword>
<feature type="domain" description="C2H2-type" evidence="9">
    <location>
        <begin position="283"/>
        <end position="312"/>
    </location>
</feature>
<dbReference type="FunFam" id="3.30.160.60:FF:001102">
    <property type="entry name" value="Transcription factor IIIA"/>
    <property type="match status" value="1"/>
</dbReference>
<dbReference type="AlphaFoldDB" id="A0AAJ7RE27"/>
<evidence type="ECO:0000313" key="11">
    <source>
        <dbReference type="RefSeq" id="XP_024939204.1"/>
    </source>
</evidence>